<accession>A0ABN2HR81</accession>
<feature type="compositionally biased region" description="Low complexity" evidence="1">
    <location>
        <begin position="114"/>
        <end position="124"/>
    </location>
</feature>
<feature type="transmembrane region" description="Helical" evidence="2">
    <location>
        <begin position="23"/>
        <end position="46"/>
    </location>
</feature>
<dbReference type="Proteomes" id="UP001500618">
    <property type="component" value="Unassembled WGS sequence"/>
</dbReference>
<feature type="region of interest" description="Disordered" evidence="1">
    <location>
        <begin position="56"/>
        <end position="81"/>
    </location>
</feature>
<dbReference type="EMBL" id="BAAANY010000019">
    <property type="protein sequence ID" value="GAA1692114.1"/>
    <property type="molecule type" value="Genomic_DNA"/>
</dbReference>
<feature type="compositionally biased region" description="Pro residues" evidence="1">
    <location>
        <begin position="225"/>
        <end position="241"/>
    </location>
</feature>
<dbReference type="RefSeq" id="WP_344312578.1">
    <property type="nucleotide sequence ID" value="NZ_BAAANY010000019.1"/>
</dbReference>
<feature type="compositionally biased region" description="Basic and acidic residues" evidence="1">
    <location>
        <begin position="194"/>
        <end position="215"/>
    </location>
</feature>
<feature type="compositionally biased region" description="Pro residues" evidence="1">
    <location>
        <begin position="134"/>
        <end position="144"/>
    </location>
</feature>
<protein>
    <submittedName>
        <fullName evidence="3">Uncharacterized protein</fullName>
    </submittedName>
</protein>
<gene>
    <name evidence="3" type="ORF">GCM10009765_46860</name>
</gene>
<reference evidence="3 4" key="1">
    <citation type="journal article" date="2019" name="Int. J. Syst. Evol. Microbiol.">
        <title>The Global Catalogue of Microorganisms (GCM) 10K type strain sequencing project: providing services to taxonomists for standard genome sequencing and annotation.</title>
        <authorList>
            <consortium name="The Broad Institute Genomics Platform"/>
            <consortium name="The Broad Institute Genome Sequencing Center for Infectious Disease"/>
            <person name="Wu L."/>
            <person name="Ma J."/>
        </authorList>
    </citation>
    <scope>NUCLEOTIDE SEQUENCE [LARGE SCALE GENOMIC DNA]</scope>
    <source>
        <strain evidence="3 4">JCM 14718</strain>
    </source>
</reference>
<sequence length="356" mass="36624">MLVGSLLLIVAAAAVLIYGAVTSNVLLITGAIGISVVAAVLLYLGARQVRRLPARSVAEPVKKAAKTPASRSSESKTETAVLPRVPAAAPPAAHPSSAVPPAVVPPAVVPPAVVPSAKRPPVVAERGRRKPVPPEDLPFAPPPAADRSSTSGIPAQPAGKSAERSGPVGSVDPALDSPTTQLPVTPPPPALKAEPLKAEPLKAEPLKAEPAKTESAKTSQVKPPVKAPPVKVPPLKIPPVKVPVGKIPVGKGPAEKSNAAETAGKEPVERRDVLRDPDDPADEPGIEPIGTGVADEFSARDDEVFVVDGRPRFHLPTCAHLADKESEPVPVWEAFELGFTPCGGCRPVAALMAVRQ</sequence>
<keyword evidence="2" id="KW-1133">Transmembrane helix</keyword>
<proteinExistence type="predicted"/>
<keyword evidence="4" id="KW-1185">Reference proteome</keyword>
<feature type="compositionally biased region" description="Low complexity" evidence="1">
    <location>
        <begin position="242"/>
        <end position="252"/>
    </location>
</feature>
<evidence type="ECO:0000313" key="4">
    <source>
        <dbReference type="Proteomes" id="UP001500618"/>
    </source>
</evidence>
<evidence type="ECO:0000256" key="2">
    <source>
        <dbReference type="SAM" id="Phobius"/>
    </source>
</evidence>
<organism evidence="3 4">
    <name type="scientific">Fodinicola feengrottensis</name>
    <dbReference type="NCBI Taxonomy" id="435914"/>
    <lineage>
        <taxon>Bacteria</taxon>
        <taxon>Bacillati</taxon>
        <taxon>Actinomycetota</taxon>
        <taxon>Actinomycetes</taxon>
        <taxon>Mycobacteriales</taxon>
        <taxon>Fodinicola</taxon>
    </lineage>
</organism>
<comment type="caution">
    <text evidence="3">The sequence shown here is derived from an EMBL/GenBank/DDBJ whole genome shotgun (WGS) entry which is preliminary data.</text>
</comment>
<evidence type="ECO:0000256" key="1">
    <source>
        <dbReference type="SAM" id="MobiDB-lite"/>
    </source>
</evidence>
<feature type="compositionally biased region" description="Basic and acidic residues" evidence="1">
    <location>
        <begin position="263"/>
        <end position="278"/>
    </location>
</feature>
<name>A0ABN2HR81_9ACTN</name>
<evidence type="ECO:0000313" key="3">
    <source>
        <dbReference type="EMBL" id="GAA1692114.1"/>
    </source>
</evidence>
<keyword evidence="2" id="KW-0812">Transmembrane</keyword>
<keyword evidence="2" id="KW-0472">Membrane</keyword>
<feature type="region of interest" description="Disordered" evidence="1">
    <location>
        <begin position="114"/>
        <end position="297"/>
    </location>
</feature>